<gene>
    <name evidence="1" type="ORF">LCGC14_2304730</name>
</gene>
<dbReference type="AlphaFoldDB" id="A0A0F9EZU1"/>
<accession>A0A0F9EZU1</accession>
<organism evidence="1">
    <name type="scientific">marine sediment metagenome</name>
    <dbReference type="NCBI Taxonomy" id="412755"/>
    <lineage>
        <taxon>unclassified sequences</taxon>
        <taxon>metagenomes</taxon>
        <taxon>ecological metagenomes</taxon>
    </lineage>
</organism>
<proteinExistence type="predicted"/>
<name>A0A0F9EZU1_9ZZZZ</name>
<dbReference type="EMBL" id="LAZR01032571">
    <property type="protein sequence ID" value="KKL50510.1"/>
    <property type="molecule type" value="Genomic_DNA"/>
</dbReference>
<sequence>MTTLLVDTTSLYAFHQHLKTHNYNVPGNINYSALMDSLLQKFPQGFDTQIAFTAINPEHTGQQKFCEYLEKTYIVDIADYRQFRNQRLTTRLTYLMGMLVPKPIVIVTDDFAVYHPMLDYTQNRRGNISLAFFQRGLDERWNTSTIDFHELDAKSILGVSFDHPPIKTTGLCELTL</sequence>
<comment type="caution">
    <text evidence="1">The sequence shown here is derived from an EMBL/GenBank/DDBJ whole genome shotgun (WGS) entry which is preliminary data.</text>
</comment>
<protein>
    <recommendedName>
        <fullName evidence="2">NYN domain-containing protein</fullName>
    </recommendedName>
</protein>
<reference evidence="1" key="1">
    <citation type="journal article" date="2015" name="Nature">
        <title>Complex archaea that bridge the gap between prokaryotes and eukaryotes.</title>
        <authorList>
            <person name="Spang A."/>
            <person name="Saw J.H."/>
            <person name="Jorgensen S.L."/>
            <person name="Zaremba-Niedzwiedzka K."/>
            <person name="Martijn J."/>
            <person name="Lind A.E."/>
            <person name="van Eijk R."/>
            <person name="Schleper C."/>
            <person name="Guy L."/>
            <person name="Ettema T.J."/>
        </authorList>
    </citation>
    <scope>NUCLEOTIDE SEQUENCE</scope>
</reference>
<evidence type="ECO:0000313" key="1">
    <source>
        <dbReference type="EMBL" id="KKL50510.1"/>
    </source>
</evidence>
<evidence type="ECO:0008006" key="2">
    <source>
        <dbReference type="Google" id="ProtNLM"/>
    </source>
</evidence>